<feature type="chain" id="PRO_5045478979" description="Tripartite tricarboxylate transporter substrate binding protein" evidence="3">
    <location>
        <begin position="22"/>
        <end position="344"/>
    </location>
</feature>
<keyword evidence="5" id="KW-1185">Reference proteome</keyword>
<evidence type="ECO:0000313" key="5">
    <source>
        <dbReference type="Proteomes" id="UP000658131"/>
    </source>
</evidence>
<dbReference type="CDD" id="cd07012">
    <property type="entry name" value="PBP2_Bug_TTT"/>
    <property type="match status" value="1"/>
</dbReference>
<evidence type="ECO:0000313" key="4">
    <source>
        <dbReference type="EMBL" id="MBC8577468.1"/>
    </source>
</evidence>
<reference evidence="4 5" key="1">
    <citation type="submission" date="2020-08" db="EMBL/GenBank/DDBJ databases">
        <title>Genome public.</title>
        <authorList>
            <person name="Liu C."/>
            <person name="Sun Q."/>
        </authorList>
    </citation>
    <scope>NUCLEOTIDE SEQUENCE [LARGE SCALE GENOMIC DNA]</scope>
    <source>
        <strain evidence="4 5">BX1</strain>
    </source>
</reference>
<dbReference type="InterPro" id="IPR042100">
    <property type="entry name" value="Bug_dom1"/>
</dbReference>
<feature type="region of interest" description="Disordered" evidence="2">
    <location>
        <begin position="22"/>
        <end position="47"/>
    </location>
</feature>
<dbReference type="PANTHER" id="PTHR42928">
    <property type="entry name" value="TRICARBOXYLATE-BINDING PROTEIN"/>
    <property type="match status" value="1"/>
</dbReference>
<name>A0ABR7NP86_9FIRM</name>
<dbReference type="SUPFAM" id="SSF53850">
    <property type="entry name" value="Periplasmic binding protein-like II"/>
    <property type="match status" value="1"/>
</dbReference>
<sequence>MKKCFATMLVIMMMLSLVSCGQKPEETPAPQTTPAVSEPVASTTAPEIPAWKPTKTITLICPFNAGSTGDAFSRPFAEIMSKIAGVNVVVENMGGGSGSVGTNYMLSQPADGYTFSYHSNTGALTTAAGTAPFGVDDVLPLVNICSDYHVLSVLKDSPYKTLDDLVQAELDNPGSVRFGGAQVMGNNHLFALNMFRDAGFTAANYIPYDDGGSSALGLLGKNIDCLFSTASTVVGYIDSRDMRVLAYTLSDRIEAQGDAPTFAEEGFEHLNGYISFKGMFINPDCPQKVLDWYKDVTAQVCESKEWKEFIAKQGQIDTFMASDEFNAFYDDYVANATELFAAAT</sequence>
<evidence type="ECO:0008006" key="6">
    <source>
        <dbReference type="Google" id="ProtNLM"/>
    </source>
</evidence>
<dbReference type="PIRSF" id="PIRSF017082">
    <property type="entry name" value="YflP"/>
    <property type="match status" value="1"/>
</dbReference>
<dbReference type="PANTHER" id="PTHR42928:SF3">
    <property type="entry name" value="UPF0065 PROTEIN YFLP"/>
    <property type="match status" value="1"/>
</dbReference>
<dbReference type="EMBL" id="JACRTB010000032">
    <property type="protein sequence ID" value="MBC8577468.1"/>
    <property type="molecule type" value="Genomic_DNA"/>
</dbReference>
<evidence type="ECO:0000256" key="3">
    <source>
        <dbReference type="SAM" id="SignalP"/>
    </source>
</evidence>
<organism evidence="4 5">
    <name type="scientific">Yanshouia hominis</name>
    <dbReference type="NCBI Taxonomy" id="2763673"/>
    <lineage>
        <taxon>Bacteria</taxon>
        <taxon>Bacillati</taxon>
        <taxon>Bacillota</taxon>
        <taxon>Clostridia</taxon>
        <taxon>Eubacteriales</taxon>
        <taxon>Oscillospiraceae</taxon>
        <taxon>Yanshouia</taxon>
    </lineage>
</organism>
<gene>
    <name evidence="4" type="ORF">H8717_13780</name>
</gene>
<dbReference type="Gene3D" id="3.40.190.10">
    <property type="entry name" value="Periplasmic binding protein-like II"/>
    <property type="match status" value="1"/>
</dbReference>
<protein>
    <recommendedName>
        <fullName evidence="6">Tripartite tricarboxylate transporter substrate binding protein</fullName>
    </recommendedName>
</protein>
<comment type="similarity">
    <text evidence="1">Belongs to the UPF0065 (bug) family.</text>
</comment>
<dbReference type="InterPro" id="IPR005064">
    <property type="entry name" value="BUG"/>
</dbReference>
<evidence type="ECO:0000256" key="2">
    <source>
        <dbReference type="SAM" id="MobiDB-lite"/>
    </source>
</evidence>
<dbReference type="PROSITE" id="PS51257">
    <property type="entry name" value="PROKAR_LIPOPROTEIN"/>
    <property type="match status" value="1"/>
</dbReference>
<feature type="signal peptide" evidence="3">
    <location>
        <begin position="1"/>
        <end position="21"/>
    </location>
</feature>
<keyword evidence="3" id="KW-0732">Signal</keyword>
<dbReference type="Gene3D" id="3.40.190.150">
    <property type="entry name" value="Bordetella uptake gene, domain 1"/>
    <property type="match status" value="1"/>
</dbReference>
<accession>A0ABR7NP86</accession>
<evidence type="ECO:0000256" key="1">
    <source>
        <dbReference type="ARBA" id="ARBA00006987"/>
    </source>
</evidence>
<dbReference type="Pfam" id="PF03401">
    <property type="entry name" value="TctC"/>
    <property type="match status" value="1"/>
</dbReference>
<proteinExistence type="inferred from homology"/>
<comment type="caution">
    <text evidence="4">The sequence shown here is derived from an EMBL/GenBank/DDBJ whole genome shotgun (WGS) entry which is preliminary data.</text>
</comment>
<dbReference type="RefSeq" id="WP_262400871.1">
    <property type="nucleotide sequence ID" value="NZ_JACRTB010000032.1"/>
</dbReference>
<dbReference type="Proteomes" id="UP000658131">
    <property type="component" value="Unassembled WGS sequence"/>
</dbReference>